<evidence type="ECO:0000256" key="1">
    <source>
        <dbReference type="ARBA" id="ARBA00004123"/>
    </source>
</evidence>
<keyword evidence="2" id="KW-0805">Transcription regulation</keyword>
<proteinExistence type="predicted"/>
<dbReference type="GO" id="GO:0006357">
    <property type="term" value="P:regulation of transcription by RNA polymerase II"/>
    <property type="evidence" value="ECO:0007669"/>
    <property type="project" value="TreeGrafter"/>
</dbReference>
<evidence type="ECO:0000256" key="2">
    <source>
        <dbReference type="ARBA" id="ARBA00023015"/>
    </source>
</evidence>
<evidence type="ECO:0000313" key="6">
    <source>
        <dbReference type="EMBL" id="RYR05607.1"/>
    </source>
</evidence>
<evidence type="ECO:0000256" key="5">
    <source>
        <dbReference type="SAM" id="MobiDB-lite"/>
    </source>
</evidence>
<evidence type="ECO:0000256" key="4">
    <source>
        <dbReference type="ARBA" id="ARBA00023242"/>
    </source>
</evidence>
<dbReference type="PANTHER" id="PTHR21277">
    <property type="entry name" value="TRANSCRIPTIONAL ADAPTER 1"/>
    <property type="match status" value="1"/>
</dbReference>
<name>A0A444YUK1_ARAHY</name>
<dbReference type="Pfam" id="PF12767">
    <property type="entry name" value="SAGA-Tad1"/>
    <property type="match status" value="1"/>
</dbReference>
<gene>
    <name evidence="6" type="ORF">Ahy_B06g085450</name>
</gene>
<dbReference type="STRING" id="3818.A0A444YUK1"/>
<dbReference type="AlphaFoldDB" id="A0A444YUK1"/>
<keyword evidence="3" id="KW-0804">Transcription</keyword>
<dbReference type="Proteomes" id="UP000289738">
    <property type="component" value="Chromosome B06"/>
</dbReference>
<dbReference type="EMBL" id="SDMP01000016">
    <property type="protein sequence ID" value="RYR05607.1"/>
    <property type="molecule type" value="Genomic_DNA"/>
</dbReference>
<accession>A0A444YUK1</accession>
<organism evidence="6 7">
    <name type="scientific">Arachis hypogaea</name>
    <name type="common">Peanut</name>
    <dbReference type="NCBI Taxonomy" id="3818"/>
    <lineage>
        <taxon>Eukaryota</taxon>
        <taxon>Viridiplantae</taxon>
        <taxon>Streptophyta</taxon>
        <taxon>Embryophyta</taxon>
        <taxon>Tracheophyta</taxon>
        <taxon>Spermatophyta</taxon>
        <taxon>Magnoliopsida</taxon>
        <taxon>eudicotyledons</taxon>
        <taxon>Gunneridae</taxon>
        <taxon>Pentapetalae</taxon>
        <taxon>rosids</taxon>
        <taxon>fabids</taxon>
        <taxon>Fabales</taxon>
        <taxon>Fabaceae</taxon>
        <taxon>Papilionoideae</taxon>
        <taxon>50 kb inversion clade</taxon>
        <taxon>dalbergioids sensu lato</taxon>
        <taxon>Dalbergieae</taxon>
        <taxon>Pterocarpus clade</taxon>
        <taxon>Arachis</taxon>
    </lineage>
</organism>
<dbReference type="GO" id="GO:0000124">
    <property type="term" value="C:SAGA complex"/>
    <property type="evidence" value="ECO:0007669"/>
    <property type="project" value="UniProtKB-ARBA"/>
</dbReference>
<comment type="caution">
    <text evidence="6">The sequence shown here is derived from an EMBL/GenBank/DDBJ whole genome shotgun (WGS) entry which is preliminary data.</text>
</comment>
<dbReference type="GO" id="GO:0005634">
    <property type="term" value="C:nucleus"/>
    <property type="evidence" value="ECO:0007669"/>
    <property type="project" value="UniProtKB-SubCell"/>
</dbReference>
<evidence type="ECO:0000313" key="7">
    <source>
        <dbReference type="Proteomes" id="UP000289738"/>
    </source>
</evidence>
<comment type="subcellular location">
    <subcellularLocation>
        <location evidence="1">Nucleus</location>
    </subcellularLocation>
</comment>
<dbReference type="InterPro" id="IPR024738">
    <property type="entry name" value="Hfi1/Tada1"/>
</dbReference>
<dbReference type="PANTHER" id="PTHR21277:SF5">
    <property type="entry name" value="TRANSCRIPTIONAL ADAPTER 1"/>
    <property type="match status" value="1"/>
</dbReference>
<dbReference type="CDD" id="cd22933">
    <property type="entry name" value="HFD_HFI1"/>
    <property type="match status" value="1"/>
</dbReference>
<feature type="compositionally biased region" description="Basic and acidic residues" evidence="5">
    <location>
        <begin position="285"/>
        <end position="295"/>
    </location>
</feature>
<evidence type="ECO:0000256" key="3">
    <source>
        <dbReference type="ARBA" id="ARBA00023163"/>
    </source>
</evidence>
<feature type="region of interest" description="Disordered" evidence="5">
    <location>
        <begin position="224"/>
        <end position="321"/>
    </location>
</feature>
<protein>
    <recommendedName>
        <fullName evidence="8">Transcriptional coactivator Hfi1/Transcriptional adapter 1</fullName>
    </recommendedName>
</protein>
<feature type="compositionally biased region" description="Polar residues" evidence="5">
    <location>
        <begin position="224"/>
        <end position="269"/>
    </location>
</feature>
<keyword evidence="7" id="KW-1185">Reference proteome</keyword>
<reference evidence="6 7" key="1">
    <citation type="submission" date="2019-01" db="EMBL/GenBank/DDBJ databases">
        <title>Sequencing of cultivated peanut Arachis hypogaea provides insights into genome evolution and oil improvement.</title>
        <authorList>
            <person name="Chen X."/>
        </authorList>
    </citation>
    <scope>NUCLEOTIDE SEQUENCE [LARGE SCALE GENOMIC DNA]</scope>
    <source>
        <strain evidence="7">cv. Fuhuasheng</strain>
        <tissue evidence="6">Leaves</tissue>
    </source>
</reference>
<sequence>MTLQYTYLFVCNTFDTRPTQHRDTHSTQHRDTCLTLESAISHSRSFEDSESASSEVRDFYANSLNCAEVRAQSIINFKALFTSLFFIVLPSIVANFKGKKNSGVAQFRSTKSSFQDLEFGALEFRATMRISALMQGFDLPRNSLNSEMQPQQSSRIDLVELKAHIVKKVGADKSKRYFYYLGRFLSQKLRKNEFDKLCFWLLGRENIPLHNHFIRSILKNACQANSAPPVQPSSTPKSVAHASNISPSRQDGHEQSVTNFQSQNQNAPIWSNGVLPVSPRKVRSGMRDRKLKDRPSPLGPNGKVDSVVHQSTATEDSGSKVEMENGTLSHCDYQRPIHHLKAVAELPENEIGDVIQRPAEKSRIHDKGPTKTSIVEDGEEVEQLNHVSFSRSPLTAPLGIPYCSASVGGTRKAVPVSSSSDFVSCCDSGSLYDTDTLRRHMQQITMVQGLGGVSLECANTLNNMVDVYLKRLIRSCVDLVGARTTNHSRKPLVSKQQIQGKVMNGIWPNNLSHVQSVGGLGEPEPEHRPPCSVSLHDFKIAMQLNPRQLGEDWPLLLEKISMQSFDE</sequence>
<dbReference type="GO" id="GO:0003713">
    <property type="term" value="F:transcription coactivator activity"/>
    <property type="evidence" value="ECO:0007669"/>
    <property type="project" value="TreeGrafter"/>
</dbReference>
<evidence type="ECO:0008006" key="8">
    <source>
        <dbReference type="Google" id="ProtNLM"/>
    </source>
</evidence>
<keyword evidence="4" id="KW-0539">Nucleus</keyword>